<dbReference type="EMBL" id="CADCXU010005667">
    <property type="protein sequence ID" value="CAA9997284.1"/>
    <property type="molecule type" value="Genomic_DNA"/>
</dbReference>
<dbReference type="AlphaFoldDB" id="A0A6H5G5X3"/>
<evidence type="ECO:0000313" key="1">
    <source>
        <dbReference type="EMBL" id="CAA9997281.1"/>
    </source>
</evidence>
<sequence length="101" mass="11348">MKSPGNSVADLHGNAVYSFPVYTPSTEYFGEEEKMLMKRKQFVLFFASASVGYTDPASDIQQSPLRLLCVGKRATFSRDVYGDLHCRHNFFEETPPFGGVE</sequence>
<dbReference type="EMBL" id="CADCXU010005663">
    <property type="protein sequence ID" value="CAA9997281.1"/>
    <property type="molecule type" value="Genomic_DNA"/>
</dbReference>
<evidence type="ECO:0000313" key="2">
    <source>
        <dbReference type="EMBL" id="CAA9997284.1"/>
    </source>
</evidence>
<dbReference type="Proteomes" id="UP000479000">
    <property type="component" value="Unassembled WGS sequence"/>
</dbReference>
<reference evidence="2 3" key="1">
    <citation type="submission" date="2020-02" db="EMBL/GenBank/DDBJ databases">
        <authorList>
            <person name="Ferguson B K."/>
        </authorList>
    </citation>
    <scope>NUCLEOTIDE SEQUENCE [LARGE SCALE GENOMIC DNA]</scope>
</reference>
<evidence type="ECO:0000313" key="3">
    <source>
        <dbReference type="Proteomes" id="UP000479000"/>
    </source>
</evidence>
<protein>
    <submittedName>
        <fullName evidence="2">Uncharacterized protein</fullName>
    </submittedName>
</protein>
<accession>A0A6H5G5X3</accession>
<organism evidence="2 3">
    <name type="scientific">Nesidiocoris tenuis</name>
    <dbReference type="NCBI Taxonomy" id="355587"/>
    <lineage>
        <taxon>Eukaryota</taxon>
        <taxon>Metazoa</taxon>
        <taxon>Ecdysozoa</taxon>
        <taxon>Arthropoda</taxon>
        <taxon>Hexapoda</taxon>
        <taxon>Insecta</taxon>
        <taxon>Pterygota</taxon>
        <taxon>Neoptera</taxon>
        <taxon>Paraneoptera</taxon>
        <taxon>Hemiptera</taxon>
        <taxon>Heteroptera</taxon>
        <taxon>Panheteroptera</taxon>
        <taxon>Cimicomorpha</taxon>
        <taxon>Miridae</taxon>
        <taxon>Dicyphina</taxon>
        <taxon>Nesidiocoris</taxon>
    </lineage>
</organism>
<gene>
    <name evidence="1" type="ORF">NTEN_LOCUS3596</name>
    <name evidence="2" type="ORF">NTEN_LOCUS3598</name>
</gene>
<keyword evidence="3" id="KW-1185">Reference proteome</keyword>
<name>A0A6H5G5X3_9HEMI</name>
<proteinExistence type="predicted"/>